<keyword evidence="5" id="KW-0067">ATP-binding</keyword>
<evidence type="ECO:0000256" key="1">
    <source>
        <dbReference type="ARBA" id="ARBA00008276"/>
    </source>
</evidence>
<keyword evidence="2" id="KW-0436">Ligase</keyword>
<dbReference type="PANTHER" id="PTHR11136:SF0">
    <property type="entry name" value="DIHYDROFOLATE SYNTHETASE-RELATED"/>
    <property type="match status" value="1"/>
</dbReference>
<dbReference type="InterPro" id="IPR013221">
    <property type="entry name" value="Mur_ligase_cen"/>
</dbReference>
<evidence type="ECO:0000259" key="7">
    <source>
        <dbReference type="Pfam" id="PF08245"/>
    </source>
</evidence>
<keyword evidence="4" id="KW-0547">Nucleotide-binding</keyword>
<gene>
    <name evidence="8" type="ORF">LKD75_00080</name>
</gene>
<keyword evidence="6" id="KW-0460">Magnesium</keyword>
<dbReference type="Proteomes" id="UP001197795">
    <property type="component" value="Unassembled WGS sequence"/>
</dbReference>
<dbReference type="InterPro" id="IPR001645">
    <property type="entry name" value="Folylpolyglutamate_synth"/>
</dbReference>
<evidence type="ECO:0000313" key="9">
    <source>
        <dbReference type="Proteomes" id="UP001197795"/>
    </source>
</evidence>
<protein>
    <submittedName>
        <fullName evidence="8">Bifunctional protein FolC</fullName>
    </submittedName>
</protein>
<reference evidence="8 9" key="1">
    <citation type="submission" date="2021-10" db="EMBL/GenBank/DDBJ databases">
        <title>Anaerobic single-cell dispensing facilitates the cultivation of human gut bacteria.</title>
        <authorList>
            <person name="Afrizal A."/>
        </authorList>
    </citation>
    <scope>NUCLEOTIDE SEQUENCE [LARGE SCALE GENOMIC DNA]</scope>
    <source>
        <strain evidence="8 9">CLA-AA-H273</strain>
    </source>
</reference>
<keyword evidence="9" id="KW-1185">Reference proteome</keyword>
<accession>A0AAE2ZYZ5</accession>
<dbReference type="NCBIfam" id="TIGR01499">
    <property type="entry name" value="folC"/>
    <property type="match status" value="1"/>
</dbReference>
<dbReference type="SUPFAM" id="SSF53244">
    <property type="entry name" value="MurD-like peptide ligases, peptide-binding domain"/>
    <property type="match status" value="1"/>
</dbReference>
<dbReference type="SUPFAM" id="SSF53623">
    <property type="entry name" value="MurD-like peptide ligases, catalytic domain"/>
    <property type="match status" value="1"/>
</dbReference>
<keyword evidence="3" id="KW-0479">Metal-binding</keyword>
<name>A0AAE2ZYZ5_9FIRM</name>
<comment type="similarity">
    <text evidence="1">Belongs to the folylpolyglutamate synthase family.</text>
</comment>
<dbReference type="EMBL" id="JAJEPV010000001">
    <property type="protein sequence ID" value="MCC2117998.1"/>
    <property type="molecule type" value="Genomic_DNA"/>
</dbReference>
<dbReference type="Gene3D" id="3.90.190.20">
    <property type="entry name" value="Mur ligase, C-terminal domain"/>
    <property type="match status" value="1"/>
</dbReference>
<dbReference type="GO" id="GO:0004326">
    <property type="term" value="F:tetrahydrofolylpolyglutamate synthase activity"/>
    <property type="evidence" value="ECO:0007669"/>
    <property type="project" value="InterPro"/>
</dbReference>
<dbReference type="GO" id="GO:0005524">
    <property type="term" value="F:ATP binding"/>
    <property type="evidence" value="ECO:0007669"/>
    <property type="project" value="UniProtKB-KW"/>
</dbReference>
<evidence type="ECO:0000256" key="2">
    <source>
        <dbReference type="ARBA" id="ARBA00022598"/>
    </source>
</evidence>
<dbReference type="InterPro" id="IPR036615">
    <property type="entry name" value="Mur_ligase_C_dom_sf"/>
</dbReference>
<evidence type="ECO:0000256" key="5">
    <source>
        <dbReference type="ARBA" id="ARBA00022840"/>
    </source>
</evidence>
<evidence type="ECO:0000256" key="4">
    <source>
        <dbReference type="ARBA" id="ARBA00022741"/>
    </source>
</evidence>
<dbReference type="PANTHER" id="PTHR11136">
    <property type="entry name" value="FOLYLPOLYGLUTAMATE SYNTHASE-RELATED"/>
    <property type="match status" value="1"/>
</dbReference>
<dbReference type="InterPro" id="IPR036565">
    <property type="entry name" value="Mur-like_cat_sf"/>
</dbReference>
<dbReference type="GO" id="GO:0005737">
    <property type="term" value="C:cytoplasm"/>
    <property type="evidence" value="ECO:0007669"/>
    <property type="project" value="TreeGrafter"/>
</dbReference>
<proteinExistence type="inferred from homology"/>
<dbReference type="GO" id="GO:0008841">
    <property type="term" value="F:dihydrofolate synthase activity"/>
    <property type="evidence" value="ECO:0007669"/>
    <property type="project" value="TreeGrafter"/>
</dbReference>
<dbReference type="RefSeq" id="WP_227731787.1">
    <property type="nucleotide sequence ID" value="NZ_JAJEPV010000001.1"/>
</dbReference>
<comment type="caution">
    <text evidence="8">The sequence shown here is derived from an EMBL/GenBank/DDBJ whole genome shotgun (WGS) entry which is preliminary data.</text>
</comment>
<dbReference type="Gene3D" id="3.40.1190.10">
    <property type="entry name" value="Mur-like, catalytic domain"/>
    <property type="match status" value="1"/>
</dbReference>
<evidence type="ECO:0000313" key="8">
    <source>
        <dbReference type="EMBL" id="MCC2117998.1"/>
    </source>
</evidence>
<organism evidence="8 9">
    <name type="scientific">Waltera acetigignens</name>
    <dbReference type="NCBI Taxonomy" id="2981769"/>
    <lineage>
        <taxon>Bacteria</taxon>
        <taxon>Bacillati</taxon>
        <taxon>Bacillota</taxon>
        <taxon>Clostridia</taxon>
        <taxon>Lachnospirales</taxon>
        <taxon>Lachnospiraceae</taxon>
        <taxon>Waltera</taxon>
    </lineage>
</organism>
<dbReference type="GO" id="GO:0046872">
    <property type="term" value="F:metal ion binding"/>
    <property type="evidence" value="ECO:0007669"/>
    <property type="project" value="UniProtKB-KW"/>
</dbReference>
<sequence length="453" mass="51012">MNNTSETSLQFHKITTRKEAEDFVYASYLRAASHQDYAAKDARKRHPELTRSLLWQKSVTPCIVVTGSKGKGSVSNMISRILKTRFSVGLMTSPHITDFRERFRVNDTMISESDFCRLMTEIQPEILNIASDLPESVCISPMGIQADLALAYFSEKHTDFNVLECGKGAKYDDVNNVRHNYAVINRIFLEHTRELGDTLTAIAEDKSHVITGEQKCVYFAEQEPEVLEVLQRRAETLHIPYKIYGRDFHAENIRYTCFGMQFDVEIGDNIYADLQIPLLGEHQAKNCALALAVCVDVLSDLRRESAVFSLPDIRKNLSLLHWPGRMEVLRSKPFVLLDACINATSCENVKEVLRHLGVWNCTVIVGIPEDKDYAGVVRSMEETASRILLTRSGNPHYHFSKKQQETLAGAGIGAEWTDSVEQALTLADSFSDPIVILGTTSVISEVEQIFQQS</sequence>
<dbReference type="AlphaFoldDB" id="A0AAE2ZYZ5"/>
<evidence type="ECO:0000256" key="6">
    <source>
        <dbReference type="ARBA" id="ARBA00022842"/>
    </source>
</evidence>
<dbReference type="Pfam" id="PF08245">
    <property type="entry name" value="Mur_ligase_M"/>
    <property type="match status" value="1"/>
</dbReference>
<evidence type="ECO:0000256" key="3">
    <source>
        <dbReference type="ARBA" id="ARBA00022723"/>
    </source>
</evidence>
<feature type="domain" description="Mur ligase central" evidence="7">
    <location>
        <begin position="65"/>
        <end position="294"/>
    </location>
</feature>